<gene>
    <name evidence="1" type="ORF">SKAU_G00340860</name>
</gene>
<accession>A0A9Q1EMX8</accession>
<protein>
    <submittedName>
        <fullName evidence="1">Uncharacterized protein</fullName>
    </submittedName>
</protein>
<evidence type="ECO:0000313" key="2">
    <source>
        <dbReference type="Proteomes" id="UP001152622"/>
    </source>
</evidence>
<proteinExistence type="predicted"/>
<reference evidence="1" key="1">
    <citation type="journal article" date="2023" name="Science">
        <title>Genome structures resolve the early diversification of teleost fishes.</title>
        <authorList>
            <person name="Parey E."/>
            <person name="Louis A."/>
            <person name="Montfort J."/>
            <person name="Bouchez O."/>
            <person name="Roques C."/>
            <person name="Iampietro C."/>
            <person name="Lluch J."/>
            <person name="Castinel A."/>
            <person name="Donnadieu C."/>
            <person name="Desvignes T."/>
            <person name="Floi Bucao C."/>
            <person name="Jouanno E."/>
            <person name="Wen M."/>
            <person name="Mejri S."/>
            <person name="Dirks R."/>
            <person name="Jansen H."/>
            <person name="Henkel C."/>
            <person name="Chen W.J."/>
            <person name="Zahm M."/>
            <person name="Cabau C."/>
            <person name="Klopp C."/>
            <person name="Thompson A.W."/>
            <person name="Robinson-Rechavi M."/>
            <person name="Braasch I."/>
            <person name="Lecointre G."/>
            <person name="Bobe J."/>
            <person name="Postlethwait J.H."/>
            <person name="Berthelot C."/>
            <person name="Roest Crollius H."/>
            <person name="Guiguen Y."/>
        </authorList>
    </citation>
    <scope>NUCLEOTIDE SEQUENCE</scope>
    <source>
        <strain evidence="1">WJC10195</strain>
    </source>
</reference>
<evidence type="ECO:0000313" key="1">
    <source>
        <dbReference type="EMBL" id="KAJ8341795.1"/>
    </source>
</evidence>
<keyword evidence="2" id="KW-1185">Reference proteome</keyword>
<name>A0A9Q1EMX8_SYNKA</name>
<dbReference type="AlphaFoldDB" id="A0A9Q1EMX8"/>
<organism evidence="1 2">
    <name type="scientific">Synaphobranchus kaupii</name>
    <name type="common">Kaup's arrowtooth eel</name>
    <dbReference type="NCBI Taxonomy" id="118154"/>
    <lineage>
        <taxon>Eukaryota</taxon>
        <taxon>Metazoa</taxon>
        <taxon>Chordata</taxon>
        <taxon>Craniata</taxon>
        <taxon>Vertebrata</taxon>
        <taxon>Euteleostomi</taxon>
        <taxon>Actinopterygii</taxon>
        <taxon>Neopterygii</taxon>
        <taxon>Teleostei</taxon>
        <taxon>Anguilliformes</taxon>
        <taxon>Synaphobranchidae</taxon>
        <taxon>Synaphobranchus</taxon>
    </lineage>
</organism>
<dbReference type="Proteomes" id="UP001152622">
    <property type="component" value="Chromosome 15"/>
</dbReference>
<comment type="caution">
    <text evidence="1">The sequence shown here is derived from an EMBL/GenBank/DDBJ whole genome shotgun (WGS) entry which is preliminary data.</text>
</comment>
<dbReference type="EMBL" id="JAINUF010000015">
    <property type="protein sequence ID" value="KAJ8341795.1"/>
    <property type="molecule type" value="Genomic_DNA"/>
</dbReference>
<sequence>MIEKVLEELERESDMEVQLENSDWDSCDSGEEEFFLEGIDLVLDFLLPPFLPTCTRLSCIQSVTQPSCLLPSSCLFPFPPSILPSCHSPPFNPIS</sequence>